<dbReference type="EnsemblFungi" id="FOXG_15989T0">
    <property type="protein sequence ID" value="FOXG_15989P0"/>
    <property type="gene ID" value="FOXG_15989"/>
</dbReference>
<proteinExistence type="predicted"/>
<reference evidence="2" key="2">
    <citation type="submission" date="2025-05" db="UniProtKB">
        <authorList>
            <consortium name="EnsemblFungi"/>
        </authorList>
    </citation>
    <scope>IDENTIFICATION</scope>
    <source>
        <strain evidence="2">4287 / CBS 123668 / FGSC 9935 / NRRL 34936</strain>
    </source>
</reference>
<dbReference type="Proteomes" id="UP000002489">
    <property type="component" value="Unassembled WGS sequence"/>
</dbReference>
<sequence length="99" mass="11286">MRFLKALLLAVPAVYACGDNAYRCKNPDKTVSEMYRVTKNICDELKEDTCWCYHWAEDYCDPFGDNIKKFKQKCEDYGENCTKPNQASVGVGFNGHLAS</sequence>
<feature type="signal peptide" evidence="1">
    <location>
        <begin position="1"/>
        <end position="16"/>
    </location>
</feature>
<organism evidence="2 3">
    <name type="scientific">Fusarium oxysporum (strain Fo5176)</name>
    <name type="common">Fusarium vascular wilt</name>
    <dbReference type="NCBI Taxonomy" id="660025"/>
    <lineage>
        <taxon>Eukaryota</taxon>
        <taxon>Fungi</taxon>
        <taxon>Dikarya</taxon>
        <taxon>Ascomycota</taxon>
        <taxon>Pezizomycotina</taxon>
        <taxon>Sordariomycetes</taxon>
        <taxon>Hypocreomycetidae</taxon>
        <taxon>Hypocreales</taxon>
        <taxon>Nectriaceae</taxon>
        <taxon>Fusarium</taxon>
        <taxon>Fusarium oxysporum species complex</taxon>
    </lineage>
</organism>
<protein>
    <recommendedName>
        <fullName evidence="4">Extracellular membrane protein CFEM domain-containing protein</fullName>
    </recommendedName>
</protein>
<dbReference type="PROSITE" id="PS51257">
    <property type="entry name" value="PROKAR_LIPOPROTEIN"/>
    <property type="match status" value="1"/>
</dbReference>
<name>A0A0C4BKQ8_FUSOF</name>
<reference evidence="3" key="1">
    <citation type="journal article" date="2012" name="Mol. Plant Microbe Interact.">
        <title>A highly conserved effector in Fusarium oxysporum is required for full virulence on Arabidopsis.</title>
        <authorList>
            <person name="Thatcher L.F."/>
            <person name="Gardiner D.M."/>
            <person name="Kazan K."/>
            <person name="Manners J."/>
        </authorList>
    </citation>
    <scope>NUCLEOTIDE SEQUENCE [LARGE SCALE GENOMIC DNA]</scope>
    <source>
        <strain evidence="3">Fo5176</strain>
    </source>
</reference>
<evidence type="ECO:0000256" key="1">
    <source>
        <dbReference type="SAM" id="SignalP"/>
    </source>
</evidence>
<dbReference type="AlphaFoldDB" id="A0A0C4BKQ8"/>
<evidence type="ECO:0000313" key="3">
    <source>
        <dbReference type="Proteomes" id="UP000002489"/>
    </source>
</evidence>
<keyword evidence="1" id="KW-0732">Signal</keyword>
<accession>A0A0C4BKQ8</accession>
<evidence type="ECO:0000313" key="2">
    <source>
        <dbReference type="EnsemblFungi" id="FOXG_15989P0"/>
    </source>
</evidence>
<dbReference type="EnsemblFungi" id="FOXG_15532T0">
    <property type="protein sequence ID" value="FOXG_15532P0"/>
    <property type="gene ID" value="FOXG_15532"/>
</dbReference>
<feature type="chain" id="PRO_5014509630" description="Extracellular membrane protein CFEM domain-containing protein" evidence="1">
    <location>
        <begin position="17"/>
        <end position="99"/>
    </location>
</feature>
<evidence type="ECO:0008006" key="4">
    <source>
        <dbReference type="Google" id="ProtNLM"/>
    </source>
</evidence>